<proteinExistence type="inferred from homology"/>
<keyword evidence="8" id="KW-1185">Reference proteome</keyword>
<organism evidence="7 8">
    <name type="scientific">Arabidopsis thaliana x Arabidopsis arenosa</name>
    <dbReference type="NCBI Taxonomy" id="1240361"/>
    <lineage>
        <taxon>Eukaryota</taxon>
        <taxon>Viridiplantae</taxon>
        <taxon>Streptophyta</taxon>
        <taxon>Embryophyta</taxon>
        <taxon>Tracheophyta</taxon>
        <taxon>Spermatophyta</taxon>
        <taxon>Magnoliopsida</taxon>
        <taxon>eudicotyledons</taxon>
        <taxon>Gunneridae</taxon>
        <taxon>Pentapetalae</taxon>
        <taxon>rosids</taxon>
        <taxon>malvids</taxon>
        <taxon>Brassicales</taxon>
        <taxon>Brassicaceae</taxon>
        <taxon>Camelineae</taxon>
        <taxon>Arabidopsis</taxon>
    </lineage>
</organism>
<gene>
    <name evidence="7" type="ORF">ISN45_Aa05g024140</name>
</gene>
<keyword evidence="4 6" id="KW-0732">Signal</keyword>
<dbReference type="InterPro" id="IPR010682">
    <property type="entry name" value="SCRL"/>
</dbReference>
<dbReference type="GO" id="GO:0007165">
    <property type="term" value="P:signal transduction"/>
    <property type="evidence" value="ECO:0007669"/>
    <property type="project" value="InterPro"/>
</dbReference>
<dbReference type="AlphaFoldDB" id="A0A8T1ZR38"/>
<evidence type="ECO:0000256" key="5">
    <source>
        <dbReference type="ARBA" id="ARBA00023157"/>
    </source>
</evidence>
<sequence length="88" mass="9898">MRSATLFMFACAIMLLVLSRVQEIEARKAKVCDIRSSFTERPNKCDILGDKNNPKACVEAFAQEDKKKVFQCECSPTEELICSCKIAC</sequence>
<dbReference type="Proteomes" id="UP000694240">
    <property type="component" value="Chromosome 10"/>
</dbReference>
<accession>A0A8T1ZR38</accession>
<dbReference type="EMBL" id="JAEFBK010000010">
    <property type="protein sequence ID" value="KAG7560944.1"/>
    <property type="molecule type" value="Genomic_DNA"/>
</dbReference>
<feature type="chain" id="PRO_5035892154" evidence="6">
    <location>
        <begin position="27"/>
        <end position="88"/>
    </location>
</feature>
<comment type="subcellular location">
    <subcellularLocation>
        <location evidence="1">Secreted</location>
    </subcellularLocation>
</comment>
<evidence type="ECO:0000313" key="7">
    <source>
        <dbReference type="EMBL" id="KAG7560944.1"/>
    </source>
</evidence>
<dbReference type="Pfam" id="PF06876">
    <property type="entry name" value="SCRL"/>
    <property type="match status" value="1"/>
</dbReference>
<keyword evidence="5" id="KW-1015">Disulfide bond</keyword>
<evidence type="ECO:0000256" key="3">
    <source>
        <dbReference type="ARBA" id="ARBA00022525"/>
    </source>
</evidence>
<evidence type="ECO:0000256" key="1">
    <source>
        <dbReference type="ARBA" id="ARBA00004613"/>
    </source>
</evidence>
<protein>
    <submittedName>
        <fullName evidence="7">Plant self-incompatibility response</fullName>
    </submittedName>
</protein>
<evidence type="ECO:0000256" key="4">
    <source>
        <dbReference type="ARBA" id="ARBA00022729"/>
    </source>
</evidence>
<evidence type="ECO:0000256" key="2">
    <source>
        <dbReference type="ARBA" id="ARBA00006722"/>
    </source>
</evidence>
<comment type="similarity">
    <text evidence="2">Belongs to the DEFL family.</text>
</comment>
<evidence type="ECO:0000313" key="8">
    <source>
        <dbReference type="Proteomes" id="UP000694240"/>
    </source>
</evidence>
<feature type="signal peptide" evidence="6">
    <location>
        <begin position="1"/>
        <end position="26"/>
    </location>
</feature>
<keyword evidence="3" id="KW-0964">Secreted</keyword>
<name>A0A8T1ZR38_9BRAS</name>
<comment type="caution">
    <text evidence="7">The sequence shown here is derived from an EMBL/GenBank/DDBJ whole genome shotgun (WGS) entry which is preliminary data.</text>
</comment>
<evidence type="ECO:0000256" key="6">
    <source>
        <dbReference type="SAM" id="SignalP"/>
    </source>
</evidence>
<dbReference type="GO" id="GO:0005576">
    <property type="term" value="C:extracellular region"/>
    <property type="evidence" value="ECO:0007669"/>
    <property type="project" value="UniProtKB-SubCell"/>
</dbReference>
<reference evidence="7 8" key="1">
    <citation type="submission" date="2020-12" db="EMBL/GenBank/DDBJ databases">
        <title>Concerted genomic and epigenomic changes stabilize Arabidopsis allopolyploids.</title>
        <authorList>
            <person name="Chen Z."/>
        </authorList>
    </citation>
    <scope>NUCLEOTIDE SEQUENCE [LARGE SCALE GENOMIC DNA]</scope>
    <source>
        <strain evidence="7">Allo738</strain>
        <tissue evidence="7">Leaf</tissue>
    </source>
</reference>